<name>A0A8J6AWJ6_GALPY</name>
<comment type="caution">
    <text evidence="4">The sequence shown here is derived from an EMBL/GenBank/DDBJ whole genome shotgun (WGS) entry which is preliminary data.</text>
</comment>
<dbReference type="GO" id="GO:0009897">
    <property type="term" value="C:external side of plasma membrane"/>
    <property type="evidence" value="ECO:0007669"/>
    <property type="project" value="TreeGrafter"/>
</dbReference>
<dbReference type="GO" id="GO:0008584">
    <property type="term" value="P:male gonad development"/>
    <property type="evidence" value="ECO:0007669"/>
    <property type="project" value="TreeGrafter"/>
</dbReference>
<evidence type="ECO:0000313" key="4">
    <source>
        <dbReference type="EMBL" id="KAG8517669.1"/>
    </source>
</evidence>
<dbReference type="GO" id="GO:1990913">
    <property type="term" value="C:sperm head plasma membrane"/>
    <property type="evidence" value="ECO:0007669"/>
    <property type="project" value="TreeGrafter"/>
</dbReference>
<evidence type="ECO:0000313" key="5">
    <source>
        <dbReference type="Proteomes" id="UP000700334"/>
    </source>
</evidence>
<feature type="chain" id="PRO_5035189155" evidence="2">
    <location>
        <begin position="29"/>
        <end position="236"/>
    </location>
</feature>
<organism evidence="4 5">
    <name type="scientific">Galemys pyrenaicus</name>
    <name type="common">Iberian desman</name>
    <name type="synonym">Pyrenean desman</name>
    <dbReference type="NCBI Taxonomy" id="202257"/>
    <lineage>
        <taxon>Eukaryota</taxon>
        <taxon>Metazoa</taxon>
        <taxon>Chordata</taxon>
        <taxon>Craniata</taxon>
        <taxon>Vertebrata</taxon>
        <taxon>Euteleostomi</taxon>
        <taxon>Mammalia</taxon>
        <taxon>Eutheria</taxon>
        <taxon>Laurasiatheria</taxon>
        <taxon>Eulipotyphla</taxon>
        <taxon>Talpidae</taxon>
        <taxon>Galemys</taxon>
    </lineage>
</organism>
<proteinExistence type="predicted"/>
<evidence type="ECO:0000259" key="3">
    <source>
        <dbReference type="Pfam" id="PF01562"/>
    </source>
</evidence>
<keyword evidence="1" id="KW-1015">Disulfide bond</keyword>
<accession>A0A8J6AWJ6</accession>
<keyword evidence="5" id="KW-1185">Reference proteome</keyword>
<evidence type="ECO:0000256" key="1">
    <source>
        <dbReference type="ARBA" id="ARBA00023157"/>
    </source>
</evidence>
<dbReference type="Pfam" id="PF01562">
    <property type="entry name" value="Pep_M12B_propep"/>
    <property type="match status" value="1"/>
</dbReference>
<feature type="domain" description="Peptidase M12B propeptide" evidence="3">
    <location>
        <begin position="53"/>
        <end position="118"/>
    </location>
</feature>
<feature type="signal peptide" evidence="2">
    <location>
        <begin position="1"/>
        <end position="28"/>
    </location>
</feature>
<dbReference type="OrthoDB" id="10069899at2759"/>
<dbReference type="PANTHER" id="PTHR11905">
    <property type="entry name" value="ADAM A DISINTEGRIN AND METALLOPROTEASE DOMAIN"/>
    <property type="match status" value="1"/>
</dbReference>
<gene>
    <name evidence="4" type="ORF">J0S82_015740</name>
</gene>
<dbReference type="InterPro" id="IPR002870">
    <property type="entry name" value="Peptidase_M12B_N"/>
</dbReference>
<dbReference type="EMBL" id="JAGFMF010011645">
    <property type="protein sequence ID" value="KAG8517669.1"/>
    <property type="molecule type" value="Genomic_DNA"/>
</dbReference>
<sequence>MRRLSAWAWPGRGLPALLLALLLRLCLGDDAVFQPGWGFESYEITVPKRLSPRGGQKGDPQTVSYLLQIQGQRRVLRLRPKRLLLPRNLRVFSYTQQGRLVEDQPYVPRDCSYTGSVEGAPESAATLTTCMGGLRGVLSIGARHYQIEPLKGSPRAEHAVYLLKNEQRPLNHTCLVTEDRRERRVPLEDSRAGVRDVMQSYKHPKPERDRVELGASTVTWHGPGRSRSHAAGRRLQ</sequence>
<dbReference type="Proteomes" id="UP000700334">
    <property type="component" value="Unassembled WGS sequence"/>
</dbReference>
<reference evidence="4" key="1">
    <citation type="journal article" date="2021" name="Evol. Appl.">
        <title>The genome of the Pyrenean desman and the effects of bottlenecks and inbreeding on the genomic landscape of an endangered species.</title>
        <authorList>
            <person name="Escoda L."/>
            <person name="Castresana J."/>
        </authorList>
    </citation>
    <scope>NUCLEOTIDE SEQUENCE</scope>
    <source>
        <strain evidence="4">IBE-C5619</strain>
    </source>
</reference>
<dbReference type="AlphaFoldDB" id="A0A8J6AWJ6"/>
<dbReference type="PANTHER" id="PTHR11905:SF148">
    <property type="entry name" value="DISINTEGRIN AND METALLOPROTEINASE DOMAIN-CONTAINING PROTEIN 30"/>
    <property type="match status" value="1"/>
</dbReference>
<keyword evidence="2" id="KW-0732">Signal</keyword>
<protein>
    <submittedName>
        <fullName evidence="4">Disintegrin and metalloproteinase domain-containing protein 30</fullName>
    </submittedName>
</protein>
<evidence type="ECO:0000256" key="2">
    <source>
        <dbReference type="SAM" id="SignalP"/>
    </source>
</evidence>